<sequence length="136" mass="14854">MNTTNVYHDAEIAGVAYSRASGSALLNLERVISTETRIGFSGVKALRVSDFGLQNVISRVLISGSHRFSTDEIRDHVQWAYSQHDYNASLADEKIAEIEAAVSQGELVLFVIEPSVGAEIVILCESVQVIDAESRE</sequence>
<dbReference type="EMBL" id="CP026111">
    <property type="protein sequence ID" value="AUT60333.1"/>
    <property type="molecule type" value="Genomic_DNA"/>
</dbReference>
<reference evidence="1 2" key="1">
    <citation type="submission" date="2018-01" db="EMBL/GenBank/DDBJ databases">
        <title>Species boundaries and ecological features among Paraburkholderia terrae DSMZ17804T, P. hospita DSMZ17164T and P. caribensis DSMZ13236T.</title>
        <authorList>
            <person name="Pratama A.A."/>
        </authorList>
    </citation>
    <scope>NUCLEOTIDE SEQUENCE [LARGE SCALE GENOMIC DNA]</scope>
    <source>
        <strain evidence="1 2">DSM 17804</strain>
    </source>
</reference>
<dbReference type="AlphaFoldDB" id="A0A2I8EL62"/>
<dbReference type="Proteomes" id="UP000243502">
    <property type="component" value="Chromosome 1"/>
</dbReference>
<protein>
    <submittedName>
        <fullName evidence="1">Uncharacterized protein</fullName>
    </submittedName>
</protein>
<dbReference type="RefSeq" id="WP_042307302.1">
    <property type="nucleotide sequence ID" value="NZ_CP026111.1"/>
</dbReference>
<evidence type="ECO:0000313" key="1">
    <source>
        <dbReference type="EMBL" id="AUT60333.1"/>
    </source>
</evidence>
<evidence type="ECO:0000313" key="2">
    <source>
        <dbReference type="Proteomes" id="UP000243502"/>
    </source>
</evidence>
<proteinExistence type="predicted"/>
<organism evidence="1 2">
    <name type="scientific">Paraburkholderia terrae</name>
    <dbReference type="NCBI Taxonomy" id="311230"/>
    <lineage>
        <taxon>Bacteria</taxon>
        <taxon>Pseudomonadati</taxon>
        <taxon>Pseudomonadota</taxon>
        <taxon>Betaproteobacteria</taxon>
        <taxon>Burkholderiales</taxon>
        <taxon>Burkholderiaceae</taxon>
        <taxon>Paraburkholderia</taxon>
    </lineage>
</organism>
<accession>A0A2I8EL62</accession>
<dbReference type="KEGG" id="pter:C2L65_12490"/>
<name>A0A2I8EL62_9BURK</name>
<gene>
    <name evidence="1" type="ORF">C2L65_12490</name>
</gene>
<dbReference type="OrthoDB" id="9027482at2"/>